<dbReference type="SUPFAM" id="SSF54001">
    <property type="entry name" value="Cysteine proteinases"/>
    <property type="match status" value="1"/>
</dbReference>
<feature type="coiled-coil region" evidence="6">
    <location>
        <begin position="612"/>
        <end position="639"/>
    </location>
</feature>
<dbReference type="RefSeq" id="WP_019193349.1">
    <property type="nucleotide sequence ID" value="NZ_LT629765.1"/>
</dbReference>
<dbReference type="eggNOG" id="COG5283">
    <property type="taxonomic scope" value="Bacteria"/>
</dbReference>
<accession>A0A1H1LNU3</accession>
<evidence type="ECO:0000256" key="6">
    <source>
        <dbReference type="SAM" id="Coils"/>
    </source>
</evidence>
<feature type="domain" description="NlpC/P60" evidence="8">
    <location>
        <begin position="1187"/>
        <end position="1318"/>
    </location>
</feature>
<feature type="compositionally biased region" description="Basic and acidic residues" evidence="7">
    <location>
        <begin position="1462"/>
        <end position="1474"/>
    </location>
</feature>
<evidence type="ECO:0000259" key="8">
    <source>
        <dbReference type="PROSITE" id="PS51935"/>
    </source>
</evidence>
<dbReference type="eggNOG" id="COG0791">
    <property type="taxonomic scope" value="Bacteria"/>
</dbReference>
<keyword evidence="2" id="KW-1188">Viral release from host cell</keyword>
<dbReference type="OrthoDB" id="4391734at2"/>
<dbReference type="InterPro" id="IPR000064">
    <property type="entry name" value="NLP_P60_dom"/>
</dbReference>
<dbReference type="NCBIfam" id="TIGR01760">
    <property type="entry name" value="tape_meas_TP901"/>
    <property type="match status" value="1"/>
</dbReference>
<feature type="region of interest" description="Disordered" evidence="7">
    <location>
        <begin position="34"/>
        <end position="82"/>
    </location>
</feature>
<dbReference type="Gene3D" id="3.90.1720.10">
    <property type="entry name" value="endopeptidase domain like (from Nostoc punctiforme)"/>
    <property type="match status" value="1"/>
</dbReference>
<evidence type="ECO:0000256" key="3">
    <source>
        <dbReference type="ARBA" id="ARBA00022670"/>
    </source>
</evidence>
<dbReference type="InterPro" id="IPR010090">
    <property type="entry name" value="Phage_tape_meas"/>
</dbReference>
<dbReference type="STRING" id="1203190.GCA_000312345_00482"/>
<dbReference type="PANTHER" id="PTHR37813:SF1">
    <property type="entry name" value="FELS-2 PROPHAGE PROTEIN"/>
    <property type="match status" value="1"/>
</dbReference>
<evidence type="ECO:0000313" key="10">
    <source>
        <dbReference type="Proteomes" id="UP000182237"/>
    </source>
</evidence>
<dbReference type="GO" id="GO:0008234">
    <property type="term" value="F:cysteine-type peptidase activity"/>
    <property type="evidence" value="ECO:0007669"/>
    <property type="project" value="UniProtKB-KW"/>
</dbReference>
<organism evidence="9 10">
    <name type="scientific">Corynebacterium timonense</name>
    <dbReference type="NCBI Taxonomy" id="441500"/>
    <lineage>
        <taxon>Bacteria</taxon>
        <taxon>Bacillati</taxon>
        <taxon>Actinomycetota</taxon>
        <taxon>Actinomycetes</taxon>
        <taxon>Mycobacteriales</taxon>
        <taxon>Corynebacteriaceae</taxon>
        <taxon>Corynebacterium</taxon>
    </lineage>
</organism>
<dbReference type="eggNOG" id="COG0739">
    <property type="taxonomic scope" value="Bacteria"/>
</dbReference>
<comment type="similarity">
    <text evidence="1">Belongs to the peptidase C40 family.</text>
</comment>
<dbReference type="InterPro" id="IPR038765">
    <property type="entry name" value="Papain-like_cys_pep_sf"/>
</dbReference>
<proteinExistence type="inferred from homology"/>
<reference evidence="9 10" key="1">
    <citation type="submission" date="2016-10" db="EMBL/GenBank/DDBJ databases">
        <authorList>
            <person name="de Groot N.N."/>
        </authorList>
    </citation>
    <scope>NUCLEOTIDE SEQUENCE [LARGE SCALE GENOMIC DNA]</scope>
    <source>
        <strain evidence="9 10">DSM 45434</strain>
    </source>
</reference>
<dbReference type="EMBL" id="LT629765">
    <property type="protein sequence ID" value="SDR76264.1"/>
    <property type="molecule type" value="Genomic_DNA"/>
</dbReference>
<name>A0A1H1LNU3_9CORY</name>
<gene>
    <name evidence="9" type="ORF">SAMN04488539_0288</name>
</gene>
<evidence type="ECO:0000256" key="2">
    <source>
        <dbReference type="ARBA" id="ARBA00022612"/>
    </source>
</evidence>
<dbReference type="Pfam" id="PF10145">
    <property type="entry name" value="PhageMin_Tail"/>
    <property type="match status" value="1"/>
</dbReference>
<dbReference type="GO" id="GO:0006508">
    <property type="term" value="P:proteolysis"/>
    <property type="evidence" value="ECO:0007669"/>
    <property type="project" value="UniProtKB-KW"/>
</dbReference>
<protein>
    <submittedName>
        <fullName evidence="9">Phage tail tape measure protein, TP901 family, core region</fullName>
    </submittedName>
</protein>
<evidence type="ECO:0000256" key="1">
    <source>
        <dbReference type="ARBA" id="ARBA00007074"/>
    </source>
</evidence>
<keyword evidence="3" id="KW-0645">Protease</keyword>
<dbReference type="SUPFAM" id="SSF57997">
    <property type="entry name" value="Tropomyosin"/>
    <property type="match status" value="1"/>
</dbReference>
<dbReference type="PANTHER" id="PTHR37813">
    <property type="entry name" value="FELS-2 PROPHAGE PROTEIN"/>
    <property type="match status" value="1"/>
</dbReference>
<keyword evidence="4" id="KW-0378">Hydrolase</keyword>
<feature type="region of interest" description="Disordered" evidence="7">
    <location>
        <begin position="1462"/>
        <end position="1490"/>
    </location>
</feature>
<dbReference type="PROSITE" id="PS51935">
    <property type="entry name" value="NLPC_P60"/>
    <property type="match status" value="1"/>
</dbReference>
<keyword evidence="10" id="KW-1185">Reference proteome</keyword>
<sequence>MSLDVGTLHAKVRVDAAGVAGELNKVKRDLNDVKKEADRVSSTKMSITPEGEEKLRSASKSAQQLGRDMQEAGRAGGGLRVSGQPAEELENAAGSGQKLSGVLSGLGNVAPLVGLAAAGAGVAAAFQEAMNLGNEFTNQINTVRAVSGATETQLAAVSQRARELGNDNSLAATSASDAALAMSELAKGGFDVDQAMQAAKGTLQLAAAAQVDAGTAATIQAQALNSFGLQADYAAKAADILANAANASTAEMTDIAAGLQQSGAVAHQFGLSLEDTAAALGMFANAGITGSDAGTLLKSALLSLTDQGGPAQAAIQELGLTVYDANGKFVGMHSLMEQLGDAAGRMSDAQYQAATATLFGYDAMRLAGIAATDGSSGFDQMRAAVERTGAAADVAAAKTHGLPGAIEAVENSAEELAITLYDQFSGPLESTLGAVAGGLDLLGPAIEGVGGAIRAVPTPMLIAGLAAMATHTLDLNTKMASGAGSVRNYATTVRTQLASAWATARVSGADASSLLRQRRADLAATAAAERAYAASIQSAHLSTMATSRAMDAEWKGRLVGMQATAAGFAGTTRGMMEVGFNGIKTAAGGLMGFLGGPWGLAFTAAAGAVSFLANKHMEAKQAEEQHQQQQAQLKDSLDQTTGAITSQTNELQRKRAEESGWIETANQLGVSSETVVAAMNGNKTAMQQVADATGAATRAAIEGSDTWQKHAGRYAEAGVSLDLLTDAVNGNQEAQRKLSDIMGGDGELNMWTEKVEKATEKARGLKDGVAGAAGEMENAQGKIRADQLAGIDKVIDQTRVAFNQLGDSIKSVPDDKTIMVDSMAPAVREQFRELGAEVEEGANGQVKLTFPDGMNIMAMLDEIGAKATRMPDGRVNLSDNTPEVKQRLIDLGLATQNPVTGEVTLKDNLSELLNKQLDLKAAVQNPITGQLHVNDNVSFVRTALTELGIQTQTLPSGSVRIADDTPKVRSALQQLGIQTVTLPGGHVAITDTTGENLANLASLGVATQALPPGHVAISDTSPENMARLKELGIKTTTLPNGQVIVTDNANETANHIRNVLAPQAVNTFSEHVVNITRRITDIFSRGDAEGGVYNGRQEAVAFADGGTTRALDQAMAGPRKEPAHRATITTSGTYRVHGESETGGEAYIPLAESKRDRSTRILNAVATRFGYNLVTNDGQAIALADGGIVPGAAVEKKLAYMHGTPYIFGGWSKAGVDCSGAISLGVNAILGLDEWDSRTATASEGSWLSRKNFRRGRGASGDTRVAFLNGGPGGGHTAMQLDNGTYIESGGNTGGGFTIGGKAGPLEGRGFTDWYYLPGAHPLAPGEGLDYFDALDGAVGQTGPRPAAFSPATPTRSEAYGASLATTPDTDPQRELNDGAGTLIKDGSVLELAAAIYAKQTGTVMDDDIVSWGQAIGLYSELSEKSGQRTGKDADKLARSIASKSESLDDKRDTLPLAEEDLRIAKMKRDETRSNSKATDSQKAAADQRVAKAEDRVAKLQREIEALEREVAEQETALNALDADVLVPTEGLERVSGTTGNTYADAIIQEGRRRGITDRGIKIALATALVESDLKVYANPADPASMQMPHDAVGYDHDSVGLFQQRANGAWGTTADRMSPERSAGMFYDALVKENYNVGDPGAHAQRVQRSAFPGRYAERMAEAERLLQQYSSTGTPMQVTAMANGGILGNARQASINEGSAVLWAEAGPEAYIPLSSNKKARSLEIWAETGKRLGVDVMSMLNLVGAALPGLIEGKLDFSTGASTSLGSLGLNMDAASYRTKMGAQQAATNAVGAVFNGPVQINDPRQYLKGQLDNAARQLNQAIGSVMLK</sequence>
<evidence type="ECO:0000256" key="5">
    <source>
        <dbReference type="ARBA" id="ARBA00022807"/>
    </source>
</evidence>
<evidence type="ECO:0000256" key="7">
    <source>
        <dbReference type="SAM" id="MobiDB-lite"/>
    </source>
</evidence>
<evidence type="ECO:0000313" key="9">
    <source>
        <dbReference type="EMBL" id="SDR76264.1"/>
    </source>
</evidence>
<evidence type="ECO:0000256" key="4">
    <source>
        <dbReference type="ARBA" id="ARBA00022801"/>
    </source>
</evidence>
<keyword evidence="6" id="KW-0175">Coiled coil</keyword>
<keyword evidence="5" id="KW-0788">Thiol protease</keyword>
<dbReference type="Proteomes" id="UP000182237">
    <property type="component" value="Chromosome I"/>
</dbReference>